<name>A0A7Y7B4N4_STRMO</name>
<dbReference type="AlphaFoldDB" id="A0A7Y7B4N4"/>
<dbReference type="InterPro" id="IPR036736">
    <property type="entry name" value="ACP-like_sf"/>
</dbReference>
<protein>
    <submittedName>
        <fullName evidence="4">Acyl carrier protein</fullName>
    </submittedName>
</protein>
<proteinExistence type="predicted"/>
<sequence length="97" mass="10303">MTQSPDQAEQSDRAEQSALPENLLALLTDHLGAHAHPENLSAGMTFESLGMDSLSLMELVVAAEEKFAVVLPEDALDLAPSSTLAEAARAFRNARAV</sequence>
<keyword evidence="1" id="KW-0596">Phosphopantetheine</keyword>
<evidence type="ECO:0000313" key="4">
    <source>
        <dbReference type="EMBL" id="NVK78968.1"/>
    </source>
</evidence>
<dbReference type="Pfam" id="PF00550">
    <property type="entry name" value="PP-binding"/>
    <property type="match status" value="1"/>
</dbReference>
<evidence type="ECO:0000256" key="2">
    <source>
        <dbReference type="ARBA" id="ARBA00022553"/>
    </source>
</evidence>
<dbReference type="Proteomes" id="UP000587462">
    <property type="component" value="Unassembled WGS sequence"/>
</dbReference>
<dbReference type="SUPFAM" id="SSF47336">
    <property type="entry name" value="ACP-like"/>
    <property type="match status" value="1"/>
</dbReference>
<comment type="caution">
    <text evidence="4">The sequence shown here is derived from an EMBL/GenBank/DDBJ whole genome shotgun (WGS) entry which is preliminary data.</text>
</comment>
<reference evidence="4 5" key="1">
    <citation type="submission" date="2020-04" db="EMBL/GenBank/DDBJ databases">
        <title>Draft Genome Sequence of Streptomyces morookaense DSM 40503, an 8-azaguanine-producing strain.</title>
        <authorList>
            <person name="Qi J."/>
            <person name="Gao J.-M."/>
        </authorList>
    </citation>
    <scope>NUCLEOTIDE SEQUENCE [LARGE SCALE GENOMIC DNA]</scope>
    <source>
        <strain evidence="4 5">DSM 40503</strain>
    </source>
</reference>
<dbReference type="InterPro" id="IPR006162">
    <property type="entry name" value="Ppantetheine_attach_site"/>
</dbReference>
<evidence type="ECO:0000313" key="5">
    <source>
        <dbReference type="Proteomes" id="UP000587462"/>
    </source>
</evidence>
<evidence type="ECO:0000256" key="1">
    <source>
        <dbReference type="ARBA" id="ARBA00022450"/>
    </source>
</evidence>
<dbReference type="Gene3D" id="1.10.1200.10">
    <property type="entry name" value="ACP-like"/>
    <property type="match status" value="1"/>
</dbReference>
<dbReference type="RefSeq" id="WP_171081565.1">
    <property type="nucleotide sequence ID" value="NZ_BNBU01000006.1"/>
</dbReference>
<organism evidence="4 5">
    <name type="scientific">Streptomyces morookaense</name>
    <name type="common">Streptoverticillium morookaense</name>
    <dbReference type="NCBI Taxonomy" id="1970"/>
    <lineage>
        <taxon>Bacteria</taxon>
        <taxon>Bacillati</taxon>
        <taxon>Actinomycetota</taxon>
        <taxon>Actinomycetes</taxon>
        <taxon>Kitasatosporales</taxon>
        <taxon>Streptomycetaceae</taxon>
        <taxon>Streptomyces</taxon>
    </lineage>
</organism>
<dbReference type="InterPro" id="IPR009081">
    <property type="entry name" value="PP-bd_ACP"/>
</dbReference>
<feature type="domain" description="Carrier" evidence="3">
    <location>
        <begin position="17"/>
        <end position="95"/>
    </location>
</feature>
<gene>
    <name evidence="4" type="ORF">HG542_14990</name>
</gene>
<evidence type="ECO:0000259" key="3">
    <source>
        <dbReference type="PROSITE" id="PS50075"/>
    </source>
</evidence>
<keyword evidence="2" id="KW-0597">Phosphoprotein</keyword>
<keyword evidence="5" id="KW-1185">Reference proteome</keyword>
<dbReference type="EMBL" id="JABBXF010000030">
    <property type="protein sequence ID" value="NVK78968.1"/>
    <property type="molecule type" value="Genomic_DNA"/>
</dbReference>
<dbReference type="PROSITE" id="PS00012">
    <property type="entry name" value="PHOSPHOPANTETHEINE"/>
    <property type="match status" value="1"/>
</dbReference>
<accession>A0A7Y7B4N4</accession>
<dbReference type="PROSITE" id="PS50075">
    <property type="entry name" value="CARRIER"/>
    <property type="match status" value="1"/>
</dbReference>